<evidence type="ECO:0000313" key="3">
    <source>
        <dbReference type="Proteomes" id="UP000024533"/>
    </source>
</evidence>
<dbReference type="GO" id="GO:0008137">
    <property type="term" value="F:NADH dehydrogenase (ubiquinone) activity"/>
    <property type="evidence" value="ECO:0007669"/>
    <property type="project" value="TreeGrafter"/>
</dbReference>
<accession>A0A059J7B9</accession>
<dbReference type="InterPro" id="IPR006137">
    <property type="entry name" value="NADH_UbQ_OxRdtase-like_20kDa"/>
</dbReference>
<dbReference type="Gene3D" id="3.40.50.12280">
    <property type="match status" value="1"/>
</dbReference>
<dbReference type="GO" id="GO:0051536">
    <property type="term" value="F:iron-sulfur cluster binding"/>
    <property type="evidence" value="ECO:0007669"/>
    <property type="project" value="InterPro"/>
</dbReference>
<dbReference type="OrthoDB" id="268400at2759"/>
<gene>
    <name evidence="2" type="ORF">H109_04328</name>
</gene>
<keyword evidence="2" id="KW-0830">Ubiquinone</keyword>
<organism evidence="2 3">
    <name type="scientific">Trichophyton interdigitale (strain MR816)</name>
    <dbReference type="NCBI Taxonomy" id="1215338"/>
    <lineage>
        <taxon>Eukaryota</taxon>
        <taxon>Fungi</taxon>
        <taxon>Dikarya</taxon>
        <taxon>Ascomycota</taxon>
        <taxon>Pezizomycotina</taxon>
        <taxon>Eurotiomycetes</taxon>
        <taxon>Eurotiomycetidae</taxon>
        <taxon>Onygenales</taxon>
        <taxon>Arthrodermataceae</taxon>
        <taxon>Trichophyton</taxon>
    </lineage>
</organism>
<reference evidence="2 3" key="1">
    <citation type="submission" date="2014-02" db="EMBL/GenBank/DDBJ databases">
        <title>The Genome Sequence of Trichophyton interdigitale MR816.</title>
        <authorList>
            <consortium name="The Broad Institute Genomics Platform"/>
            <person name="Cuomo C.A."/>
            <person name="White T.C."/>
            <person name="Graser Y."/>
            <person name="Martinez-Rossi N."/>
            <person name="Heitman J."/>
            <person name="Young S.K."/>
            <person name="Zeng Q."/>
            <person name="Gargeya S."/>
            <person name="Abouelleil A."/>
            <person name="Alvarado L."/>
            <person name="Chapman S.B."/>
            <person name="Gainer-Dewar J."/>
            <person name="Goldberg J."/>
            <person name="Griggs A."/>
            <person name="Gujja S."/>
            <person name="Hansen M."/>
            <person name="Howarth C."/>
            <person name="Imamovic A."/>
            <person name="Larimer J."/>
            <person name="Martinez D."/>
            <person name="Murphy C."/>
            <person name="Pearson M.D."/>
            <person name="Persinoti G."/>
            <person name="Poon T."/>
            <person name="Priest M."/>
            <person name="Roberts A.D."/>
            <person name="Saif S."/>
            <person name="Shea T.D."/>
            <person name="Sykes S.N."/>
            <person name="Wortman J."/>
            <person name="Nusbaum C."/>
            <person name="Birren B."/>
        </authorList>
    </citation>
    <scope>NUCLEOTIDE SEQUENCE [LARGE SCALE GENOMIC DNA]</scope>
    <source>
        <strain evidence="2 3">MR816</strain>
    </source>
</reference>
<dbReference type="PANTHER" id="PTHR11995:SF14">
    <property type="entry name" value="NADH DEHYDROGENASE [UBIQUINONE] IRON-SULFUR PROTEIN 7, MITOCHONDRIAL"/>
    <property type="match status" value="1"/>
</dbReference>
<feature type="domain" description="NADH:ubiquinone oxidoreductase-like 20kDa subunit" evidence="1">
    <location>
        <begin position="107"/>
        <end position="175"/>
    </location>
</feature>
<dbReference type="GO" id="GO:0005739">
    <property type="term" value="C:mitochondrion"/>
    <property type="evidence" value="ECO:0007669"/>
    <property type="project" value="GOC"/>
</dbReference>
<dbReference type="Proteomes" id="UP000024533">
    <property type="component" value="Unassembled WGS sequence"/>
</dbReference>
<dbReference type="PANTHER" id="PTHR11995">
    <property type="entry name" value="NADH DEHYDROGENASE"/>
    <property type="match status" value="1"/>
</dbReference>
<dbReference type="Pfam" id="PF01058">
    <property type="entry name" value="Oxidored_q6"/>
    <property type="match status" value="1"/>
</dbReference>
<dbReference type="STRING" id="1215338.A0A059J7B9"/>
<dbReference type="GO" id="GO:0009060">
    <property type="term" value="P:aerobic respiration"/>
    <property type="evidence" value="ECO:0007669"/>
    <property type="project" value="TreeGrafter"/>
</dbReference>
<protein>
    <submittedName>
        <fullName evidence="2">NADH dehydrogenase [ubiquinone] iron-sulfur protein 7, mitochondrial</fullName>
    </submittedName>
</protein>
<dbReference type="SUPFAM" id="SSF56770">
    <property type="entry name" value="HydA/Nqo6-like"/>
    <property type="match status" value="1"/>
</dbReference>
<name>A0A059J7B9_TRIIM</name>
<dbReference type="GO" id="GO:0015990">
    <property type="term" value="P:electron transport coupled proton transport"/>
    <property type="evidence" value="ECO:0007669"/>
    <property type="project" value="TreeGrafter"/>
</dbReference>
<dbReference type="NCBIfam" id="NF005012">
    <property type="entry name" value="PRK06411.1"/>
    <property type="match status" value="1"/>
</dbReference>
<dbReference type="GO" id="GO:0045271">
    <property type="term" value="C:respiratory chain complex I"/>
    <property type="evidence" value="ECO:0007669"/>
    <property type="project" value="TreeGrafter"/>
</dbReference>
<dbReference type="GO" id="GO:0032981">
    <property type="term" value="P:mitochondrial respiratory chain complex I assembly"/>
    <property type="evidence" value="ECO:0007669"/>
    <property type="project" value="TreeGrafter"/>
</dbReference>
<comment type="caution">
    <text evidence="2">The sequence shown here is derived from an EMBL/GenBank/DDBJ whole genome shotgun (WGS) entry which is preliminary data.</text>
</comment>
<keyword evidence="3" id="KW-1185">Reference proteome</keyword>
<dbReference type="EMBL" id="AOKY01000293">
    <property type="protein sequence ID" value="KDB23766.1"/>
    <property type="molecule type" value="Genomic_DNA"/>
</dbReference>
<dbReference type="OMA" id="WDFAVEE"/>
<dbReference type="HOGENOM" id="CLU_113433_0_0_1"/>
<proteinExistence type="predicted"/>
<sequence>MKSTIRPFIKARALSQYTGRQIVFQSQCVSPVVVKVRRASTTSTTVGRQTNETSPTAMLARPERLEVPLPSQGEEPTPLRHILTKFDQVANWARQGSLWPLTFGLACCGVEMMAVSMPRYDLDRMGIIYRASPRQADVLIVSGTVTNKMGPALRLLYDQMPDPKWCGSRGRQVTSCGCVCAWMSADGRSVSVWDFAVEEEDCETEDDEDVV</sequence>
<evidence type="ECO:0000259" key="1">
    <source>
        <dbReference type="Pfam" id="PF01058"/>
    </source>
</evidence>
<evidence type="ECO:0000313" key="2">
    <source>
        <dbReference type="EMBL" id="KDB23766.1"/>
    </source>
</evidence>
<dbReference type="AlphaFoldDB" id="A0A059J7B9"/>